<keyword evidence="2" id="KW-1185">Reference proteome</keyword>
<evidence type="ECO:0000313" key="2">
    <source>
        <dbReference type="Proteomes" id="UP001056120"/>
    </source>
</evidence>
<evidence type="ECO:0000313" key="1">
    <source>
        <dbReference type="EMBL" id="KAI3742480.1"/>
    </source>
</evidence>
<dbReference type="EMBL" id="CM042037">
    <property type="protein sequence ID" value="KAI3742480.1"/>
    <property type="molecule type" value="Genomic_DNA"/>
</dbReference>
<name>A0ACB9D7I2_9ASTR</name>
<reference evidence="2" key="1">
    <citation type="journal article" date="2022" name="Mol. Ecol. Resour.">
        <title>The genomes of chicory, endive, great burdock and yacon provide insights into Asteraceae palaeo-polyploidization history and plant inulin production.</title>
        <authorList>
            <person name="Fan W."/>
            <person name="Wang S."/>
            <person name="Wang H."/>
            <person name="Wang A."/>
            <person name="Jiang F."/>
            <person name="Liu H."/>
            <person name="Zhao H."/>
            <person name="Xu D."/>
            <person name="Zhang Y."/>
        </authorList>
    </citation>
    <scope>NUCLEOTIDE SEQUENCE [LARGE SCALE GENOMIC DNA]</scope>
    <source>
        <strain evidence="2">cv. Yunnan</strain>
    </source>
</reference>
<reference evidence="1 2" key="2">
    <citation type="journal article" date="2022" name="Mol. Ecol. Resour.">
        <title>The genomes of chicory, endive, great burdock and yacon provide insights into Asteraceae paleo-polyploidization history and plant inulin production.</title>
        <authorList>
            <person name="Fan W."/>
            <person name="Wang S."/>
            <person name="Wang H."/>
            <person name="Wang A."/>
            <person name="Jiang F."/>
            <person name="Liu H."/>
            <person name="Zhao H."/>
            <person name="Xu D."/>
            <person name="Zhang Y."/>
        </authorList>
    </citation>
    <scope>NUCLEOTIDE SEQUENCE [LARGE SCALE GENOMIC DNA]</scope>
    <source>
        <strain evidence="2">cv. Yunnan</strain>
        <tissue evidence="1">Leaves</tissue>
    </source>
</reference>
<dbReference type="Proteomes" id="UP001056120">
    <property type="component" value="Linkage Group LG20"/>
</dbReference>
<organism evidence="1 2">
    <name type="scientific">Smallanthus sonchifolius</name>
    <dbReference type="NCBI Taxonomy" id="185202"/>
    <lineage>
        <taxon>Eukaryota</taxon>
        <taxon>Viridiplantae</taxon>
        <taxon>Streptophyta</taxon>
        <taxon>Embryophyta</taxon>
        <taxon>Tracheophyta</taxon>
        <taxon>Spermatophyta</taxon>
        <taxon>Magnoliopsida</taxon>
        <taxon>eudicotyledons</taxon>
        <taxon>Gunneridae</taxon>
        <taxon>Pentapetalae</taxon>
        <taxon>asterids</taxon>
        <taxon>campanulids</taxon>
        <taxon>Asterales</taxon>
        <taxon>Asteraceae</taxon>
        <taxon>Asteroideae</taxon>
        <taxon>Heliantheae alliance</taxon>
        <taxon>Millerieae</taxon>
        <taxon>Smallanthus</taxon>
    </lineage>
</organism>
<comment type="caution">
    <text evidence="1">The sequence shown here is derived from an EMBL/GenBank/DDBJ whole genome shotgun (WGS) entry which is preliminary data.</text>
</comment>
<sequence length="95" mass="11160">MMIMFHGEQRRWWWLYWFHEPDGGGCRSLKVVVNGGHVRQPSDDDYASFTAELWCWFCGGYCVVEPDGDYWWLTVVNCNGTNGGYPRCRLLVTSW</sequence>
<accession>A0ACB9D7I2</accession>
<protein>
    <submittedName>
        <fullName evidence="1">Uncharacterized protein</fullName>
    </submittedName>
</protein>
<gene>
    <name evidence="1" type="ORF">L1987_60164</name>
</gene>
<proteinExistence type="predicted"/>